<keyword evidence="2" id="KW-1185">Reference proteome</keyword>
<reference evidence="1 2" key="1">
    <citation type="submission" date="2024-04" db="EMBL/GenBank/DDBJ databases">
        <title>Defined microbial consortia suppress multidrug-resistant proinflammatory Enterobacteriaceae via ecological control.</title>
        <authorList>
            <person name="Furuichi M."/>
            <person name="Kawaguchi T."/>
            <person name="Pust M."/>
            <person name="Yasuma K."/>
            <person name="Plichta D."/>
            <person name="Hasegawa N."/>
            <person name="Ohya T."/>
            <person name="Bhattarai S."/>
            <person name="Sasajima S."/>
            <person name="Aoto Y."/>
            <person name="Tuganbaev T."/>
            <person name="Yaginuma M."/>
            <person name="Ueda M."/>
            <person name="Okahashi N."/>
            <person name="Amafuji K."/>
            <person name="Kiridooshi Y."/>
            <person name="Sugita K."/>
            <person name="Strazar M."/>
            <person name="Skelly A."/>
            <person name="Suda W."/>
            <person name="Hattori M."/>
            <person name="Nakamoto N."/>
            <person name="Caballero S."/>
            <person name="Norman J."/>
            <person name="Olle B."/>
            <person name="Tanoue T."/>
            <person name="Arita M."/>
            <person name="Bucci V."/>
            <person name="Atarashi K."/>
            <person name="Xavier R."/>
            <person name="Honda K."/>
        </authorList>
    </citation>
    <scope>NUCLEOTIDE SEQUENCE [LARGE SCALE GENOMIC DNA]</scope>
    <source>
        <strain evidence="2">k04-0078-D8-1</strain>
    </source>
</reference>
<evidence type="ECO:0000313" key="2">
    <source>
        <dbReference type="Proteomes" id="UP001600943"/>
    </source>
</evidence>
<dbReference type="RefSeq" id="WP_104805029.1">
    <property type="nucleotide sequence ID" value="NZ_BAABYW010000001.1"/>
</dbReference>
<name>A0ABQ0B7Y6_9FIRM</name>
<protein>
    <submittedName>
        <fullName evidence="1">Uncharacterized protein</fullName>
    </submittedName>
</protein>
<gene>
    <name evidence="1" type="ORF">K040078D81_16810</name>
</gene>
<sequence length="62" mass="7054">MGVKDNIITPYFEDPNVFCDFINGAVFGGKQVLRPEYLESLPRELVMQRNSSNKLNCYASSH</sequence>
<accession>A0ABQ0B7Y6</accession>
<organism evidence="1 2">
    <name type="scientific">Blautia hominis</name>
    <dbReference type="NCBI Taxonomy" id="2025493"/>
    <lineage>
        <taxon>Bacteria</taxon>
        <taxon>Bacillati</taxon>
        <taxon>Bacillota</taxon>
        <taxon>Clostridia</taxon>
        <taxon>Lachnospirales</taxon>
        <taxon>Lachnospiraceae</taxon>
        <taxon>Blautia</taxon>
    </lineage>
</organism>
<proteinExistence type="predicted"/>
<evidence type="ECO:0000313" key="1">
    <source>
        <dbReference type="EMBL" id="GAA6407564.1"/>
    </source>
</evidence>
<dbReference type="Proteomes" id="UP001600943">
    <property type="component" value="Unassembled WGS sequence"/>
</dbReference>
<comment type="caution">
    <text evidence="1">The sequence shown here is derived from an EMBL/GenBank/DDBJ whole genome shotgun (WGS) entry which is preliminary data.</text>
</comment>
<dbReference type="EMBL" id="BAABYW010000001">
    <property type="protein sequence ID" value="GAA6407564.1"/>
    <property type="molecule type" value="Genomic_DNA"/>
</dbReference>